<gene>
    <name evidence="6" type="ORF">C7S18_05610</name>
</gene>
<dbReference type="OrthoDB" id="5639125at2"/>
<dbReference type="GO" id="GO:0005737">
    <property type="term" value="C:cytoplasm"/>
    <property type="evidence" value="ECO:0007669"/>
    <property type="project" value="TreeGrafter"/>
</dbReference>
<dbReference type="GO" id="GO:0008270">
    <property type="term" value="F:zinc ion binding"/>
    <property type="evidence" value="ECO:0007669"/>
    <property type="project" value="UniProtKB-KW"/>
</dbReference>
<evidence type="ECO:0000313" key="6">
    <source>
        <dbReference type="EMBL" id="AVP96709.1"/>
    </source>
</evidence>
<dbReference type="Pfam" id="PF01807">
    <property type="entry name" value="Zn_ribbon_DnaG"/>
    <property type="match status" value="1"/>
</dbReference>
<name>A0A2P1PPD7_9GAMM</name>
<dbReference type="GO" id="GO:0003899">
    <property type="term" value="F:DNA-directed RNA polymerase activity"/>
    <property type="evidence" value="ECO:0007669"/>
    <property type="project" value="InterPro"/>
</dbReference>
<dbReference type="PANTHER" id="PTHR30313:SF2">
    <property type="entry name" value="DNA PRIMASE"/>
    <property type="match status" value="1"/>
</dbReference>
<keyword evidence="1" id="KW-0479">Metal-binding</keyword>
<dbReference type="AlphaFoldDB" id="A0A2P1PPD7"/>
<dbReference type="SMART" id="SM00400">
    <property type="entry name" value="ZnF_CHCC"/>
    <property type="match status" value="1"/>
</dbReference>
<dbReference type="GO" id="GO:0006269">
    <property type="term" value="P:DNA replication, synthesis of primer"/>
    <property type="evidence" value="ECO:0007669"/>
    <property type="project" value="TreeGrafter"/>
</dbReference>
<keyword evidence="7" id="KW-1185">Reference proteome</keyword>
<dbReference type="EMBL" id="CP027860">
    <property type="protein sequence ID" value="AVP96709.1"/>
    <property type="molecule type" value="Genomic_DNA"/>
</dbReference>
<accession>A0A2P1PPD7</accession>
<sequence length="121" mass="13449">MPKPKNTHAPAKRGAVVGFGESRPPYSNAVRLPSDWRQRMPAPETYYRTQLDKLSRPNSSGWMQGTCPFHDDHNASLSVHMVSGRWRCFAGCGGGDLIGFHMSRHGLEFRAAVLDLIKGAR</sequence>
<feature type="domain" description="Zinc finger CHC2-type" evidence="5">
    <location>
        <begin position="63"/>
        <end position="117"/>
    </location>
</feature>
<evidence type="ECO:0000259" key="5">
    <source>
        <dbReference type="SMART" id="SM00400"/>
    </source>
</evidence>
<dbReference type="InterPro" id="IPR002694">
    <property type="entry name" value="Znf_CHC2"/>
</dbReference>
<keyword evidence="3" id="KW-0862">Zinc</keyword>
<feature type="region of interest" description="Disordered" evidence="4">
    <location>
        <begin position="1"/>
        <end position="22"/>
    </location>
</feature>
<reference evidence="6 7" key="2">
    <citation type="submission" date="2018-03" db="EMBL/GenBank/DDBJ databases">
        <authorList>
            <person name="Keele B.F."/>
        </authorList>
    </citation>
    <scope>NUCLEOTIDE SEQUENCE [LARGE SCALE GENOMIC DNA]</scope>
    <source>
        <strain evidence="6 7">D13</strain>
    </source>
</reference>
<dbReference type="SUPFAM" id="SSF57783">
    <property type="entry name" value="Zinc beta-ribbon"/>
    <property type="match status" value="1"/>
</dbReference>
<dbReference type="GO" id="GO:0003677">
    <property type="term" value="F:DNA binding"/>
    <property type="evidence" value="ECO:0007669"/>
    <property type="project" value="InterPro"/>
</dbReference>
<dbReference type="InterPro" id="IPR036977">
    <property type="entry name" value="DNA_primase_Znf_CHC2"/>
</dbReference>
<evidence type="ECO:0000313" key="7">
    <source>
        <dbReference type="Proteomes" id="UP000241074"/>
    </source>
</evidence>
<protein>
    <recommendedName>
        <fullName evidence="5">Zinc finger CHC2-type domain-containing protein</fullName>
    </recommendedName>
</protein>
<organism evidence="6 7">
    <name type="scientific">Ahniella affigens</name>
    <dbReference type="NCBI Taxonomy" id="2021234"/>
    <lineage>
        <taxon>Bacteria</taxon>
        <taxon>Pseudomonadati</taxon>
        <taxon>Pseudomonadota</taxon>
        <taxon>Gammaproteobacteria</taxon>
        <taxon>Lysobacterales</taxon>
        <taxon>Rhodanobacteraceae</taxon>
        <taxon>Ahniella</taxon>
    </lineage>
</organism>
<evidence type="ECO:0000256" key="3">
    <source>
        <dbReference type="ARBA" id="ARBA00022833"/>
    </source>
</evidence>
<reference evidence="6 7" key="1">
    <citation type="submission" date="2018-03" db="EMBL/GenBank/DDBJ databases">
        <title>Ahniella affigens gen. nov., sp. nov., a gammaproteobacterium isolated from sandy soil near a stream.</title>
        <authorList>
            <person name="Ko Y."/>
            <person name="Kim J.-H."/>
        </authorList>
    </citation>
    <scope>NUCLEOTIDE SEQUENCE [LARGE SCALE GENOMIC DNA]</scope>
    <source>
        <strain evidence="6 7">D13</strain>
    </source>
</reference>
<dbReference type="Proteomes" id="UP000241074">
    <property type="component" value="Chromosome"/>
</dbReference>
<dbReference type="PANTHER" id="PTHR30313">
    <property type="entry name" value="DNA PRIMASE"/>
    <property type="match status" value="1"/>
</dbReference>
<evidence type="ECO:0000256" key="1">
    <source>
        <dbReference type="ARBA" id="ARBA00022723"/>
    </source>
</evidence>
<dbReference type="InterPro" id="IPR050219">
    <property type="entry name" value="DnaG_primase"/>
</dbReference>
<dbReference type="KEGG" id="xba:C7S18_05610"/>
<proteinExistence type="predicted"/>
<dbReference type="Gene3D" id="3.90.580.10">
    <property type="entry name" value="Zinc finger, CHC2-type domain"/>
    <property type="match status" value="1"/>
</dbReference>
<keyword evidence="2" id="KW-0863">Zinc-finger</keyword>
<evidence type="ECO:0000256" key="2">
    <source>
        <dbReference type="ARBA" id="ARBA00022771"/>
    </source>
</evidence>
<evidence type="ECO:0000256" key="4">
    <source>
        <dbReference type="SAM" id="MobiDB-lite"/>
    </source>
</evidence>